<evidence type="ECO:0000313" key="2">
    <source>
        <dbReference type="Proteomes" id="UP000664940"/>
    </source>
</evidence>
<accession>A0A833Z1G2</accession>
<evidence type="ECO:0000313" key="1">
    <source>
        <dbReference type="EMBL" id="KAF6086175.1"/>
    </source>
</evidence>
<dbReference type="EMBL" id="JABVXQ010000011">
    <property type="protein sequence ID" value="KAF6086175.1"/>
    <property type="molecule type" value="Genomic_DNA"/>
</dbReference>
<comment type="caution">
    <text evidence="1">The sequence shown here is derived from an EMBL/GenBank/DDBJ whole genome shotgun (WGS) entry which is preliminary data.</text>
</comment>
<organism evidence="1 2">
    <name type="scientific">Phyllostomus discolor</name>
    <name type="common">pale spear-nosed bat</name>
    <dbReference type="NCBI Taxonomy" id="89673"/>
    <lineage>
        <taxon>Eukaryota</taxon>
        <taxon>Metazoa</taxon>
        <taxon>Chordata</taxon>
        <taxon>Craniata</taxon>
        <taxon>Vertebrata</taxon>
        <taxon>Euteleostomi</taxon>
        <taxon>Mammalia</taxon>
        <taxon>Eutheria</taxon>
        <taxon>Laurasiatheria</taxon>
        <taxon>Chiroptera</taxon>
        <taxon>Yangochiroptera</taxon>
        <taxon>Phyllostomidae</taxon>
        <taxon>Phyllostominae</taxon>
        <taxon>Phyllostomus</taxon>
    </lineage>
</organism>
<dbReference type="Proteomes" id="UP000664940">
    <property type="component" value="Unassembled WGS sequence"/>
</dbReference>
<protein>
    <submittedName>
        <fullName evidence="1">Uncharacterized protein</fullName>
    </submittedName>
</protein>
<proteinExistence type="predicted"/>
<reference evidence="1 2" key="1">
    <citation type="journal article" date="2020" name="Nature">
        <title>Six reference-quality genomes reveal evolution of bat adaptations.</title>
        <authorList>
            <person name="Jebb D."/>
            <person name="Huang Z."/>
            <person name="Pippel M."/>
            <person name="Hughes G.M."/>
            <person name="Lavrichenko K."/>
            <person name="Devanna P."/>
            <person name="Winkler S."/>
            <person name="Jermiin L.S."/>
            <person name="Skirmuntt E.C."/>
            <person name="Katzourakis A."/>
            <person name="Burkitt-Gray L."/>
            <person name="Ray D.A."/>
            <person name="Sullivan K.A.M."/>
            <person name="Roscito J.G."/>
            <person name="Kirilenko B.M."/>
            <person name="Davalos L.M."/>
            <person name="Corthals A.P."/>
            <person name="Power M.L."/>
            <person name="Jones G."/>
            <person name="Ransome R.D."/>
            <person name="Dechmann D.K.N."/>
            <person name="Locatelli A.G."/>
            <person name="Puechmaille S.J."/>
            <person name="Fedrigo O."/>
            <person name="Jarvis E.D."/>
            <person name="Hiller M."/>
            <person name="Vernes S.C."/>
            <person name="Myers E.W."/>
            <person name="Teeling E.C."/>
        </authorList>
    </citation>
    <scope>NUCLEOTIDE SEQUENCE [LARGE SCALE GENOMIC DNA]</scope>
    <source>
        <strain evidence="1">Bat1K_MPI-CBG_1</strain>
    </source>
</reference>
<name>A0A833Z1G2_9CHIR</name>
<gene>
    <name evidence="1" type="ORF">HJG60_008381</name>
</gene>
<sequence>MHDHDYHNVTHLCRSLDVEKTDLTSVTKDIPFGRRLARARDAICSDGKETKLSLEDAIFIMRTWKLPIAGNPCEPDPTATSPRQPQDAMWCHGTSIMNRPIPQSVWADVEKKNEYKVVSHYL</sequence>
<dbReference type="AlphaFoldDB" id="A0A833Z1G2"/>